<dbReference type="STRING" id="1088818.A0A2I0BFY8"/>
<keyword evidence="3" id="KW-1185">Reference proteome</keyword>
<feature type="region of interest" description="Disordered" evidence="1">
    <location>
        <begin position="1"/>
        <end position="35"/>
    </location>
</feature>
<dbReference type="PANTHER" id="PTHR35484">
    <property type="entry name" value="OUTER ENVELOPE PORE PROTEIN 37, CHLOROPLASTIC"/>
    <property type="match status" value="1"/>
</dbReference>
<dbReference type="OrthoDB" id="2011802at2759"/>
<dbReference type="GO" id="GO:0006812">
    <property type="term" value="P:monoatomic cation transport"/>
    <property type="evidence" value="ECO:0007669"/>
    <property type="project" value="InterPro"/>
</dbReference>
<name>A0A2I0BFY8_9ASPA</name>
<protein>
    <submittedName>
        <fullName evidence="2">Outer envelope pore protein 37, chloroplastic</fullName>
    </submittedName>
</protein>
<feature type="compositionally biased region" description="Pro residues" evidence="1">
    <location>
        <begin position="1"/>
        <end position="28"/>
    </location>
</feature>
<sequence>MGDATPPSPNPMYPLTPASPPSDFPKSPPSSGSLFRRPPLRYTSEFDSESPLFLHKFSSKFFDSLAKLKLTFKNDMKGEISCPQLSFRTENLSIVYDVKSRNALLKGSLDLSKNINVHSTYDIQEQLGVVGMVASLPDPPVKLELSSLVPTFSLPRATLGFPFGEVALEQREDAKDHDQVKKVLSVSGILRSRVMNGLCTVMYNDNSLNLRYLYKDEEMSFIPSIHLPSKALSIAFKRRFSPLDKLSYCYHFDSSNWSAVYKHAIGADHKFKAGYDSDVRLVWASLWVGPEDGKAKAAPMKLKAQIMLQVPQDDIRSSALMFRVKKRWDF</sequence>
<dbReference type="Proteomes" id="UP000236161">
    <property type="component" value="Unassembled WGS sequence"/>
</dbReference>
<evidence type="ECO:0000313" key="3">
    <source>
        <dbReference type="Proteomes" id="UP000236161"/>
    </source>
</evidence>
<dbReference type="AlphaFoldDB" id="A0A2I0BFY8"/>
<dbReference type="GO" id="GO:0005216">
    <property type="term" value="F:monoatomic ion channel activity"/>
    <property type="evidence" value="ECO:0007669"/>
    <property type="project" value="InterPro"/>
</dbReference>
<dbReference type="GO" id="GO:0009707">
    <property type="term" value="C:chloroplast outer membrane"/>
    <property type="evidence" value="ECO:0007669"/>
    <property type="project" value="TreeGrafter"/>
</dbReference>
<reference evidence="2 3" key="1">
    <citation type="journal article" date="2017" name="Nature">
        <title>The Apostasia genome and the evolution of orchids.</title>
        <authorList>
            <person name="Zhang G.Q."/>
            <person name="Liu K.W."/>
            <person name="Li Z."/>
            <person name="Lohaus R."/>
            <person name="Hsiao Y.Y."/>
            <person name="Niu S.C."/>
            <person name="Wang J.Y."/>
            <person name="Lin Y.C."/>
            <person name="Xu Q."/>
            <person name="Chen L.J."/>
            <person name="Yoshida K."/>
            <person name="Fujiwara S."/>
            <person name="Wang Z.W."/>
            <person name="Zhang Y.Q."/>
            <person name="Mitsuda N."/>
            <person name="Wang M."/>
            <person name="Liu G.H."/>
            <person name="Pecoraro L."/>
            <person name="Huang H.X."/>
            <person name="Xiao X.J."/>
            <person name="Lin M."/>
            <person name="Wu X.Y."/>
            <person name="Wu W.L."/>
            <person name="Chen Y.Y."/>
            <person name="Chang S.B."/>
            <person name="Sakamoto S."/>
            <person name="Ohme-Takagi M."/>
            <person name="Yagi M."/>
            <person name="Zeng S.J."/>
            <person name="Shen C.Y."/>
            <person name="Yeh C.M."/>
            <person name="Luo Y.B."/>
            <person name="Tsai W.C."/>
            <person name="Van de Peer Y."/>
            <person name="Liu Z.J."/>
        </authorList>
    </citation>
    <scope>NUCLEOTIDE SEQUENCE [LARGE SCALE GENOMIC DNA]</scope>
    <source>
        <strain evidence="3">cv. Shenzhen</strain>
        <tissue evidence="2">Stem</tissue>
    </source>
</reference>
<evidence type="ECO:0000256" key="1">
    <source>
        <dbReference type="SAM" id="MobiDB-lite"/>
    </source>
</evidence>
<proteinExistence type="predicted"/>
<dbReference type="EMBL" id="KZ451885">
    <property type="protein sequence ID" value="PKA66723.1"/>
    <property type="molecule type" value="Genomic_DNA"/>
</dbReference>
<accession>A0A2I0BFY8</accession>
<gene>
    <name evidence="2" type="primary">OEP37</name>
    <name evidence="2" type="ORF">AXF42_Ash003378</name>
</gene>
<evidence type="ECO:0000313" key="2">
    <source>
        <dbReference type="EMBL" id="PKA66723.1"/>
    </source>
</evidence>
<organism evidence="2 3">
    <name type="scientific">Apostasia shenzhenica</name>
    <dbReference type="NCBI Taxonomy" id="1088818"/>
    <lineage>
        <taxon>Eukaryota</taxon>
        <taxon>Viridiplantae</taxon>
        <taxon>Streptophyta</taxon>
        <taxon>Embryophyta</taxon>
        <taxon>Tracheophyta</taxon>
        <taxon>Spermatophyta</taxon>
        <taxon>Magnoliopsida</taxon>
        <taxon>Liliopsida</taxon>
        <taxon>Asparagales</taxon>
        <taxon>Orchidaceae</taxon>
        <taxon>Apostasioideae</taxon>
        <taxon>Apostasia</taxon>
    </lineage>
</organism>
<dbReference type="PANTHER" id="PTHR35484:SF2">
    <property type="entry name" value="OUTER ENVELOPE PORE PROTEIN 37, CHLOROPLASTIC"/>
    <property type="match status" value="1"/>
</dbReference>
<dbReference type="InterPro" id="IPR038951">
    <property type="entry name" value="OEP37-like"/>
</dbReference>